<protein>
    <submittedName>
        <fullName evidence="2">RES domain-containing protein</fullName>
    </submittedName>
</protein>
<proteinExistence type="predicted"/>
<evidence type="ECO:0000313" key="2">
    <source>
        <dbReference type="EMBL" id="OBV41060.1"/>
    </source>
</evidence>
<dbReference type="Proteomes" id="UP000092713">
    <property type="component" value="Unassembled WGS sequence"/>
</dbReference>
<dbReference type="AlphaFoldDB" id="A0A1A7C8G4"/>
<name>A0A1A7C8G4_9BURK</name>
<comment type="caution">
    <text evidence="2">The sequence shown here is derived from an EMBL/GenBank/DDBJ whole genome shotgun (WGS) entry which is preliminary data.</text>
</comment>
<dbReference type="InterPro" id="IPR014914">
    <property type="entry name" value="RES_dom"/>
</dbReference>
<evidence type="ECO:0000259" key="1">
    <source>
        <dbReference type="SMART" id="SM00953"/>
    </source>
</evidence>
<evidence type="ECO:0000313" key="3">
    <source>
        <dbReference type="Proteomes" id="UP000092713"/>
    </source>
</evidence>
<accession>A0A1A7C8G4</accession>
<dbReference type="PATRIC" id="fig|1747903.4.peg.4727"/>
<sequence>MEISLRSEARFFNPKVSGFMERIFGGIASDVTANGLSVLVDVGPASEYRAFYRARVFQSDQDIKKALCHPEKWLGAPPMGMGNAGRMNTAGQPAFYGASQQATALAEVRPPVGSQVVVARFDIVRPLKLLNLASLALVHIPHNASLFDPATMASFQRRDFLETLSRKMTVPVMPEEQDRNYLITQVIADYLAMHTEVDIDGILYPSVQVSNGPHGAENMNVVLFYKAAMAVDADLENVTASAELWTAHDEGGDEYDEYDPKIYRQQPSERRCYLASTHQPEPALQLDPTSIVIHKVASVTINTNPTPVRLVSQDQHGNDR</sequence>
<dbReference type="STRING" id="1747903.ASR47_102331"/>
<feature type="domain" description="RES" evidence="1">
    <location>
        <begin position="73"/>
        <end position="234"/>
    </location>
</feature>
<dbReference type="Pfam" id="PF08808">
    <property type="entry name" value="RES"/>
    <property type="match status" value="1"/>
</dbReference>
<dbReference type="SMART" id="SM00953">
    <property type="entry name" value="RES"/>
    <property type="match status" value="1"/>
</dbReference>
<gene>
    <name evidence="2" type="ORF">ASR47_102331</name>
</gene>
<organism evidence="2 3">
    <name type="scientific">Janthinobacterium psychrotolerans</name>
    <dbReference type="NCBI Taxonomy" id="1747903"/>
    <lineage>
        <taxon>Bacteria</taxon>
        <taxon>Pseudomonadati</taxon>
        <taxon>Pseudomonadota</taxon>
        <taxon>Betaproteobacteria</taxon>
        <taxon>Burkholderiales</taxon>
        <taxon>Oxalobacteraceae</taxon>
        <taxon>Janthinobacterium</taxon>
    </lineage>
</organism>
<reference evidence="2 3" key="1">
    <citation type="submission" date="2016-04" db="EMBL/GenBank/DDBJ databases">
        <title>Draft genome sequence of Janthinobacterium psychrotolerans sp. nov., isolated from freshwater sediments in Denmark.</title>
        <authorList>
            <person name="Gong X."/>
            <person name="Skrivergaard S."/>
            <person name="Korsgaard B.S."/>
            <person name="Schreiber L."/>
            <person name="Marshall I.P."/>
            <person name="Finster K."/>
            <person name="Schramm A."/>
        </authorList>
    </citation>
    <scope>NUCLEOTIDE SEQUENCE [LARGE SCALE GENOMIC DNA]</scope>
    <source>
        <strain evidence="2 3">S3-2</strain>
    </source>
</reference>
<keyword evidence="3" id="KW-1185">Reference proteome</keyword>
<dbReference type="EMBL" id="LOCQ01000040">
    <property type="protein sequence ID" value="OBV41060.1"/>
    <property type="molecule type" value="Genomic_DNA"/>
</dbReference>